<name>A0A9D4LKS3_DREPO</name>
<evidence type="ECO:0000313" key="1">
    <source>
        <dbReference type="EMBL" id="KAH3859242.1"/>
    </source>
</evidence>
<proteinExistence type="predicted"/>
<dbReference type="AlphaFoldDB" id="A0A9D4LKS3"/>
<dbReference type="PANTHER" id="PTHR34239:SF2">
    <property type="entry name" value="TRANSPOSABLE ELEMENT P TRANSPOSASE_THAP9 CONSERVED DOMAIN-CONTAINING PROTEIN"/>
    <property type="match status" value="1"/>
</dbReference>
<dbReference type="Proteomes" id="UP000828390">
    <property type="component" value="Unassembled WGS sequence"/>
</dbReference>
<sequence>MSAYRFNEFMTACNEPMEDYSNYDDCYVVETEHEESSIESEQKPIFKQLSDKFYQHEQVYVDIHPDLASLVNNFFRNGLSEDNLDDICKRIHQPENCDSLIKTRVYQGIWRLMKSYTQAKDARLSAIQGVVLKASINMVNLVEKLRSMSS</sequence>
<organism evidence="1 2">
    <name type="scientific">Dreissena polymorpha</name>
    <name type="common">Zebra mussel</name>
    <name type="synonym">Mytilus polymorpha</name>
    <dbReference type="NCBI Taxonomy" id="45954"/>
    <lineage>
        <taxon>Eukaryota</taxon>
        <taxon>Metazoa</taxon>
        <taxon>Spiralia</taxon>
        <taxon>Lophotrochozoa</taxon>
        <taxon>Mollusca</taxon>
        <taxon>Bivalvia</taxon>
        <taxon>Autobranchia</taxon>
        <taxon>Heteroconchia</taxon>
        <taxon>Euheterodonta</taxon>
        <taxon>Imparidentia</taxon>
        <taxon>Neoheterodontei</taxon>
        <taxon>Myida</taxon>
        <taxon>Dreissenoidea</taxon>
        <taxon>Dreissenidae</taxon>
        <taxon>Dreissena</taxon>
    </lineage>
</organism>
<protein>
    <submittedName>
        <fullName evidence="1">Uncharacterized protein</fullName>
    </submittedName>
</protein>
<dbReference type="EMBL" id="JAIWYP010000003">
    <property type="protein sequence ID" value="KAH3859242.1"/>
    <property type="molecule type" value="Genomic_DNA"/>
</dbReference>
<accession>A0A9D4LKS3</accession>
<comment type="caution">
    <text evidence="1">The sequence shown here is derived from an EMBL/GenBank/DDBJ whole genome shotgun (WGS) entry which is preliminary data.</text>
</comment>
<keyword evidence="2" id="KW-1185">Reference proteome</keyword>
<gene>
    <name evidence="1" type="ORF">DPMN_101959</name>
</gene>
<dbReference type="PANTHER" id="PTHR34239">
    <property type="entry name" value="APPLE DOMAIN-CONTAINING PROTEIN"/>
    <property type="match status" value="1"/>
</dbReference>
<reference evidence="1" key="2">
    <citation type="submission" date="2020-11" db="EMBL/GenBank/DDBJ databases">
        <authorList>
            <person name="McCartney M.A."/>
            <person name="Auch B."/>
            <person name="Kono T."/>
            <person name="Mallez S."/>
            <person name="Becker A."/>
            <person name="Gohl D.M."/>
            <person name="Silverstein K.A.T."/>
            <person name="Koren S."/>
            <person name="Bechman K.B."/>
            <person name="Herman A."/>
            <person name="Abrahante J.E."/>
            <person name="Garbe J."/>
        </authorList>
    </citation>
    <scope>NUCLEOTIDE SEQUENCE</scope>
    <source>
        <strain evidence="1">Duluth1</strain>
        <tissue evidence="1">Whole animal</tissue>
    </source>
</reference>
<evidence type="ECO:0000313" key="2">
    <source>
        <dbReference type="Proteomes" id="UP000828390"/>
    </source>
</evidence>
<reference evidence="1" key="1">
    <citation type="journal article" date="2019" name="bioRxiv">
        <title>The Genome of the Zebra Mussel, Dreissena polymorpha: A Resource for Invasive Species Research.</title>
        <authorList>
            <person name="McCartney M.A."/>
            <person name="Auch B."/>
            <person name="Kono T."/>
            <person name="Mallez S."/>
            <person name="Zhang Y."/>
            <person name="Obille A."/>
            <person name="Becker A."/>
            <person name="Abrahante J.E."/>
            <person name="Garbe J."/>
            <person name="Badalamenti J.P."/>
            <person name="Herman A."/>
            <person name="Mangelson H."/>
            <person name="Liachko I."/>
            <person name="Sullivan S."/>
            <person name="Sone E.D."/>
            <person name="Koren S."/>
            <person name="Silverstein K.A.T."/>
            <person name="Beckman K.B."/>
            <person name="Gohl D.M."/>
        </authorList>
    </citation>
    <scope>NUCLEOTIDE SEQUENCE</scope>
    <source>
        <strain evidence="1">Duluth1</strain>
        <tissue evidence="1">Whole animal</tissue>
    </source>
</reference>